<dbReference type="RefSeq" id="WP_185676068.1">
    <property type="nucleotide sequence ID" value="NZ_JACHVB010000035.1"/>
</dbReference>
<keyword evidence="9" id="KW-0482">Metalloprotease</keyword>
<organism evidence="13 14">
    <name type="scientific">Ruficoccus amylovorans</name>
    <dbReference type="NCBI Taxonomy" id="1804625"/>
    <lineage>
        <taxon>Bacteria</taxon>
        <taxon>Pseudomonadati</taxon>
        <taxon>Verrucomicrobiota</taxon>
        <taxon>Opitutia</taxon>
        <taxon>Puniceicoccales</taxon>
        <taxon>Cerasicoccaceae</taxon>
        <taxon>Ruficoccus</taxon>
    </lineage>
</organism>
<evidence type="ECO:0000256" key="1">
    <source>
        <dbReference type="ARBA" id="ARBA00001947"/>
    </source>
</evidence>
<keyword evidence="10 11" id="KW-0472">Membrane</keyword>
<dbReference type="GO" id="GO:0046872">
    <property type="term" value="F:metal ion binding"/>
    <property type="evidence" value="ECO:0007669"/>
    <property type="project" value="UniProtKB-KW"/>
</dbReference>
<evidence type="ECO:0000256" key="8">
    <source>
        <dbReference type="ARBA" id="ARBA00022989"/>
    </source>
</evidence>
<proteinExistence type="predicted"/>
<evidence type="ECO:0000256" key="2">
    <source>
        <dbReference type="ARBA" id="ARBA00022475"/>
    </source>
</evidence>
<name>A0A842HET2_9BACT</name>
<dbReference type="AlphaFoldDB" id="A0A842HET2"/>
<dbReference type="EMBL" id="JACHVB010000035">
    <property type="protein sequence ID" value="MBC2595105.1"/>
    <property type="molecule type" value="Genomic_DNA"/>
</dbReference>
<evidence type="ECO:0000313" key="13">
    <source>
        <dbReference type="EMBL" id="MBC2595105.1"/>
    </source>
</evidence>
<evidence type="ECO:0000256" key="6">
    <source>
        <dbReference type="ARBA" id="ARBA00022801"/>
    </source>
</evidence>
<keyword evidence="5" id="KW-0479">Metal-binding</keyword>
<evidence type="ECO:0000256" key="10">
    <source>
        <dbReference type="ARBA" id="ARBA00023136"/>
    </source>
</evidence>
<keyword evidence="8 11" id="KW-1133">Transmembrane helix</keyword>
<evidence type="ECO:0000256" key="11">
    <source>
        <dbReference type="SAM" id="Phobius"/>
    </source>
</evidence>
<keyword evidence="4 11" id="KW-0812">Transmembrane</keyword>
<dbReference type="CDD" id="cd07340">
    <property type="entry name" value="M48B_Htpx_like"/>
    <property type="match status" value="1"/>
</dbReference>
<dbReference type="GO" id="GO:0006508">
    <property type="term" value="P:proteolysis"/>
    <property type="evidence" value="ECO:0007669"/>
    <property type="project" value="UniProtKB-KW"/>
</dbReference>
<evidence type="ECO:0000313" key="14">
    <source>
        <dbReference type="Proteomes" id="UP000546464"/>
    </source>
</evidence>
<keyword evidence="3" id="KW-0645">Protease</keyword>
<feature type="transmembrane region" description="Helical" evidence="11">
    <location>
        <begin position="16"/>
        <end position="41"/>
    </location>
</feature>
<keyword evidence="14" id="KW-1185">Reference proteome</keyword>
<comment type="caution">
    <text evidence="13">The sequence shown here is derived from an EMBL/GenBank/DDBJ whole genome shotgun (WGS) entry which is preliminary data.</text>
</comment>
<dbReference type="PANTHER" id="PTHR43221">
    <property type="entry name" value="PROTEASE HTPX"/>
    <property type="match status" value="1"/>
</dbReference>
<dbReference type="PANTHER" id="PTHR43221:SF2">
    <property type="entry name" value="PROTEASE HTPX HOMOLOG"/>
    <property type="match status" value="1"/>
</dbReference>
<evidence type="ECO:0000256" key="5">
    <source>
        <dbReference type="ARBA" id="ARBA00022723"/>
    </source>
</evidence>
<feature type="transmembrane region" description="Helical" evidence="11">
    <location>
        <begin position="227"/>
        <end position="253"/>
    </location>
</feature>
<dbReference type="Gene3D" id="3.30.2010.10">
    <property type="entry name" value="Metalloproteases ('zincins'), catalytic domain"/>
    <property type="match status" value="1"/>
</dbReference>
<feature type="domain" description="Peptidase M48" evidence="12">
    <location>
        <begin position="107"/>
        <end position="334"/>
    </location>
</feature>
<comment type="cofactor">
    <cofactor evidence="1">
        <name>Zn(2+)</name>
        <dbReference type="ChEBI" id="CHEBI:29105"/>
    </cofactor>
</comment>
<dbReference type="InterPro" id="IPR001915">
    <property type="entry name" value="Peptidase_M48"/>
</dbReference>
<dbReference type="Proteomes" id="UP000546464">
    <property type="component" value="Unassembled WGS sequence"/>
</dbReference>
<feature type="transmembrane region" description="Helical" evidence="11">
    <location>
        <begin position="53"/>
        <end position="76"/>
    </location>
</feature>
<dbReference type="GO" id="GO:0004222">
    <property type="term" value="F:metalloendopeptidase activity"/>
    <property type="evidence" value="ECO:0007669"/>
    <property type="project" value="InterPro"/>
</dbReference>
<evidence type="ECO:0000256" key="3">
    <source>
        <dbReference type="ARBA" id="ARBA00022670"/>
    </source>
</evidence>
<evidence type="ECO:0000256" key="7">
    <source>
        <dbReference type="ARBA" id="ARBA00022833"/>
    </source>
</evidence>
<dbReference type="Pfam" id="PF01435">
    <property type="entry name" value="Peptidase_M48"/>
    <property type="match status" value="1"/>
</dbReference>
<protein>
    <submittedName>
        <fullName evidence="13">M48 family metallopeptidase</fullName>
    </submittedName>
</protein>
<evidence type="ECO:0000256" key="4">
    <source>
        <dbReference type="ARBA" id="ARBA00022692"/>
    </source>
</evidence>
<evidence type="ECO:0000256" key="9">
    <source>
        <dbReference type="ARBA" id="ARBA00023049"/>
    </source>
</evidence>
<sequence>MDFFERQDQARGRTTLLVVYFVLTVLCIIAALYVVSVLIFTKSLSRPASEFQWWQPTIFFWVSVVTVSVIGIASLIKIQALSGGGGVVAESLGGRKIEPFTQDPSHRRLLNVVEEMAIASGTPVPEVYVLPEQSINAFAAGFSPHDAAVAVTQGCLDNLSRDELQGVIAHEFSHILNGDMRLNIRLMGVIFGILVLAVIGGGILRSLRFVSLSGNRRNSKDGGGGGGFIIAILALAVSLYLIGSIGVFFGRLIQSAVSRQREFLADAAAVQFTRNPGGLSGALKRIGGIGLGSRLESPHAQEAAHLFFASGIRSYLGGIFATHPPLDERIRAIEPDWDGRLFNSPYAWPDSALTPPKLPPHIKPSPITPKATASPLEMVFAVGTLSASALEQATATRRSLEEEFGLALRGPLEARSLIYALVLDADETRRSQQLGYLQTEAGDEVAQTVRELYPRIVRRDRADYLPMIELALPALSQMEKSFSERFLHRLNRLVEMDGKVTVFEFVVTRLVRRHLTLRNTPKAPPSTYIWSASVLAAPFSQLLSAVIYLSTQNPAEAERFFTEAARTSPVFKDHLKLVPAAQLNFAGLDQSLDQLARGAYGLRKQVLTVCAHAISADGKTSTDEAELFRAIAVSLDCPMPPPA</sequence>
<gene>
    <name evidence="13" type="ORF">H5P28_12630</name>
</gene>
<keyword evidence="6" id="KW-0378">Hydrolase</keyword>
<feature type="transmembrane region" description="Helical" evidence="11">
    <location>
        <begin position="186"/>
        <end position="207"/>
    </location>
</feature>
<keyword evidence="7" id="KW-0862">Zinc</keyword>
<dbReference type="InterPro" id="IPR050083">
    <property type="entry name" value="HtpX_protease"/>
</dbReference>
<keyword evidence="2" id="KW-1003">Cell membrane</keyword>
<accession>A0A842HET2</accession>
<evidence type="ECO:0000259" key="12">
    <source>
        <dbReference type="Pfam" id="PF01435"/>
    </source>
</evidence>
<reference evidence="13 14" key="1">
    <citation type="submission" date="2020-07" db="EMBL/GenBank/DDBJ databases">
        <authorList>
            <person name="Feng X."/>
        </authorList>
    </citation>
    <scope>NUCLEOTIDE SEQUENCE [LARGE SCALE GENOMIC DNA]</scope>
    <source>
        <strain evidence="13 14">JCM31066</strain>
    </source>
</reference>